<evidence type="ECO:0000256" key="2">
    <source>
        <dbReference type="ARBA" id="ARBA00022475"/>
    </source>
</evidence>
<keyword evidence="2" id="KW-1003">Cell membrane</keyword>
<feature type="transmembrane region" description="Helical" evidence="7">
    <location>
        <begin position="283"/>
        <end position="303"/>
    </location>
</feature>
<gene>
    <name evidence="9" type="ORF">HMPREF0658_0253</name>
</gene>
<feature type="domain" description="Threonine/serine exporter-like N-terminal" evidence="8">
    <location>
        <begin position="62"/>
        <end position="299"/>
    </location>
</feature>
<proteinExistence type="inferred from homology"/>
<dbReference type="Proteomes" id="UP000004394">
    <property type="component" value="Unassembled WGS sequence"/>
</dbReference>
<dbReference type="PANTHER" id="PTHR34390:SF2">
    <property type="entry name" value="SUCCINATE TRANSPORTER SUBUNIT YJJP-RELATED"/>
    <property type="match status" value="1"/>
</dbReference>
<keyword evidence="10" id="KW-1185">Reference proteome</keyword>
<keyword evidence="5 7" id="KW-0472">Membrane</keyword>
<dbReference type="Pfam" id="PF06738">
    <property type="entry name" value="ThrE"/>
    <property type="match status" value="1"/>
</dbReference>
<dbReference type="HOGENOM" id="CLU_070277_1_0_10"/>
<evidence type="ECO:0000313" key="10">
    <source>
        <dbReference type="Proteomes" id="UP000004394"/>
    </source>
</evidence>
<evidence type="ECO:0000313" key="9">
    <source>
        <dbReference type="EMBL" id="EFM02878.1"/>
    </source>
</evidence>
<evidence type="ECO:0000256" key="3">
    <source>
        <dbReference type="ARBA" id="ARBA00022692"/>
    </source>
</evidence>
<dbReference type="GO" id="GO:0022857">
    <property type="term" value="F:transmembrane transporter activity"/>
    <property type="evidence" value="ECO:0007669"/>
    <property type="project" value="InterPro"/>
</dbReference>
<evidence type="ECO:0000256" key="7">
    <source>
        <dbReference type="SAM" id="Phobius"/>
    </source>
</evidence>
<comment type="similarity">
    <text evidence="6">Belongs to the ThrE exporter (TC 2.A.79) family.</text>
</comment>
<dbReference type="InterPro" id="IPR010619">
    <property type="entry name" value="ThrE-like_N"/>
</dbReference>
<reference evidence="9" key="1">
    <citation type="submission" date="2010-07" db="EMBL/GenBank/DDBJ databases">
        <authorList>
            <person name="Muzny D."/>
            <person name="Qin X."/>
            <person name="Deng J."/>
            <person name="Jiang H."/>
            <person name="Liu Y."/>
            <person name="Qu J."/>
            <person name="Song X.-Z."/>
            <person name="Zhang L."/>
            <person name="Thornton R."/>
            <person name="Coyle M."/>
            <person name="Francisco L."/>
            <person name="Jackson L."/>
            <person name="Javaid M."/>
            <person name="Korchina V."/>
            <person name="Kovar C."/>
            <person name="Mata R."/>
            <person name="Mathew T."/>
            <person name="Ngo R."/>
            <person name="Nguyen L."/>
            <person name="Nguyen N."/>
            <person name="Okwuonu G."/>
            <person name="Ongeri F."/>
            <person name="Pham C."/>
            <person name="Simmons D."/>
            <person name="Wilczek-Boney K."/>
            <person name="Hale W."/>
            <person name="Jakkamsetti A."/>
            <person name="Pham P."/>
            <person name="Ruth R."/>
            <person name="San Lucas F."/>
            <person name="Warren J."/>
            <person name="Zhang J."/>
            <person name="Zhao Z."/>
            <person name="Zhou C."/>
            <person name="Zhu D."/>
            <person name="Lee S."/>
            <person name="Bess C."/>
            <person name="Blankenburg K."/>
            <person name="Forbes L."/>
            <person name="Fu Q."/>
            <person name="Gubbala S."/>
            <person name="Hirani K."/>
            <person name="Jayaseelan J.C."/>
            <person name="Lara F."/>
            <person name="Munidasa M."/>
            <person name="Palculict T."/>
            <person name="Patil S."/>
            <person name="Pu L.-L."/>
            <person name="Saada N."/>
            <person name="Tang L."/>
            <person name="Weissenberger G."/>
            <person name="Zhu Y."/>
            <person name="Hemphill L."/>
            <person name="Shang Y."/>
            <person name="Youmans B."/>
            <person name="Ayvaz T."/>
            <person name="Ross M."/>
            <person name="Santibanez J."/>
            <person name="Aqrawi P."/>
            <person name="Gross S."/>
            <person name="Joshi V."/>
            <person name="Fowler G."/>
            <person name="Nazareth L."/>
            <person name="Reid J."/>
            <person name="Worley K."/>
            <person name="Petrosino J."/>
            <person name="Highlander S."/>
            <person name="Gibbs R."/>
        </authorList>
    </citation>
    <scope>NUCLEOTIDE SEQUENCE [LARGE SCALE GENOMIC DNA]</scope>
    <source>
        <strain evidence="9">DSM 16973</strain>
    </source>
</reference>
<feature type="transmembrane region" description="Helical" evidence="7">
    <location>
        <begin position="185"/>
        <end position="206"/>
    </location>
</feature>
<keyword evidence="4 7" id="KW-1133">Transmembrane helix</keyword>
<sequence>MRDIEKLGNPTDLSSYQWGMFSAPKQRRWRTGNRLPCRKARESVLLRHAAMRNEHINEAHVFIADYAAWMLACGATCIRIRKNVQRMAATWNLEIELTIMPYSVHLNAFNSETEENKVFIRRIPQTGINFYKNTQLSRLSWDVADGRVALHEAKSRFAAIIASPDTNRWLVLLLASLANMSFCRIFGGDFSSMGIVFCATLIGFLLKQELLRVHIDVHAVFICCAFVSAVIGASGYTLGIGQTPEIALGTSVLYLIPGIPYINSISDMLVGQYMVAYSRFMSAMILTFCLSVGLVGGILLMNLKMF</sequence>
<dbReference type="EMBL" id="AEEI01000008">
    <property type="protein sequence ID" value="EFM02878.1"/>
    <property type="molecule type" value="Genomic_DNA"/>
</dbReference>
<dbReference type="InterPro" id="IPR050539">
    <property type="entry name" value="ThrE_Dicarb/AminoAcid_Exp"/>
</dbReference>
<comment type="subcellular location">
    <subcellularLocation>
        <location evidence="1">Cell membrane</location>
        <topology evidence="1">Multi-pass membrane protein</topology>
    </subcellularLocation>
</comment>
<dbReference type="eggNOG" id="COG2966">
    <property type="taxonomic scope" value="Bacteria"/>
</dbReference>
<evidence type="ECO:0000256" key="1">
    <source>
        <dbReference type="ARBA" id="ARBA00004651"/>
    </source>
</evidence>
<evidence type="ECO:0000259" key="8">
    <source>
        <dbReference type="Pfam" id="PF06738"/>
    </source>
</evidence>
<dbReference type="GO" id="GO:0015744">
    <property type="term" value="P:succinate transport"/>
    <property type="evidence" value="ECO:0007669"/>
    <property type="project" value="TreeGrafter"/>
</dbReference>
<evidence type="ECO:0000256" key="4">
    <source>
        <dbReference type="ARBA" id="ARBA00022989"/>
    </source>
</evidence>
<organism evidence="9 10">
    <name type="scientific">Hoylesella marshii DSM 16973 = JCM 13450</name>
    <dbReference type="NCBI Taxonomy" id="862515"/>
    <lineage>
        <taxon>Bacteria</taxon>
        <taxon>Pseudomonadati</taxon>
        <taxon>Bacteroidota</taxon>
        <taxon>Bacteroidia</taxon>
        <taxon>Bacteroidales</taxon>
        <taxon>Prevotellaceae</taxon>
        <taxon>Hoylesella</taxon>
    </lineage>
</organism>
<evidence type="ECO:0000256" key="5">
    <source>
        <dbReference type="ARBA" id="ARBA00023136"/>
    </source>
</evidence>
<evidence type="ECO:0000256" key="6">
    <source>
        <dbReference type="ARBA" id="ARBA00034125"/>
    </source>
</evidence>
<keyword evidence="3 7" id="KW-0812">Transmembrane</keyword>
<accession>E0NQ02</accession>
<dbReference type="GO" id="GO:0005886">
    <property type="term" value="C:plasma membrane"/>
    <property type="evidence" value="ECO:0007669"/>
    <property type="project" value="UniProtKB-SubCell"/>
</dbReference>
<name>E0NQ02_9BACT</name>
<protein>
    <recommendedName>
        <fullName evidence="8">Threonine/serine exporter-like N-terminal domain-containing protein</fullName>
    </recommendedName>
</protein>
<dbReference type="BioCyc" id="PMAR862515-HMP:GMOO-263-MONOMER"/>
<dbReference type="STRING" id="862515.HMPREF0658_0253"/>
<dbReference type="AlphaFoldDB" id="E0NQ02"/>
<feature type="transmembrane region" description="Helical" evidence="7">
    <location>
        <begin position="246"/>
        <end position="263"/>
    </location>
</feature>
<dbReference type="RefSeq" id="WP_006947963.1">
    <property type="nucleotide sequence ID" value="NZ_GL397214.1"/>
</dbReference>
<dbReference type="PANTHER" id="PTHR34390">
    <property type="entry name" value="UPF0442 PROTEIN YJJB-RELATED"/>
    <property type="match status" value="1"/>
</dbReference>
<comment type="caution">
    <text evidence="9">The sequence shown here is derived from an EMBL/GenBank/DDBJ whole genome shotgun (WGS) entry which is preliminary data.</text>
</comment>
<feature type="transmembrane region" description="Helical" evidence="7">
    <location>
        <begin position="218"/>
        <end position="239"/>
    </location>
</feature>